<comment type="caution">
    <text evidence="6">The sequence shown here is derived from an EMBL/GenBank/DDBJ whole genome shotgun (WGS) entry which is preliminary data.</text>
</comment>
<evidence type="ECO:0000256" key="5">
    <source>
        <dbReference type="SAM" id="Phobius"/>
    </source>
</evidence>
<keyword evidence="2 5" id="KW-0812">Transmembrane</keyword>
<name>A0A9W8HIJ1_9FUNG</name>
<feature type="transmembrane region" description="Helical" evidence="5">
    <location>
        <begin position="12"/>
        <end position="35"/>
    </location>
</feature>
<sequence length="459" mass="50105">MSAHLLYNSPMVQVIIMSIACFLCPGMFNALNAIGGAGQVDRTVANYANTGIYCMFIVSGVFGGAVVNLTGIRWSMFVSGLTYSLYSASYIYLNHTGKGAFTIATGPILGIGAGVLWSAQGMVIMSYPSQDKKGRYISVFWAIFNMGGVVGGIVPFISNFDQGNSHTAVPLSSAAYIVFVALEATGALFALFLAPPKNVIRGDGSYAVLGDHTGVYHEVVETLKVFQNRWMLLLIPMCIVSNFSYSYQWGAYNGSIFTLRTRGLNSMLYWTSQVLAAYVASLIHDCQHLSRRGRGIISLLVVTVLANIMWGTTLVLQRTYTHGPVKDLTTDYPGGLIDFGDPVRAAGPIMLYCFMGAVDALWQSLAYWLIGATTNDSQALARYAGFYKGMQSLGAVIAWQLDAHSVSFMTQLIVNWVIMCVAVPPMGFVAYMLKEQPYNVDPVHNDNWLYKPQTSVSYI</sequence>
<evidence type="ECO:0000313" key="6">
    <source>
        <dbReference type="EMBL" id="KAJ2786883.1"/>
    </source>
</evidence>
<feature type="transmembrane region" description="Helical" evidence="5">
    <location>
        <begin position="99"/>
        <end position="124"/>
    </location>
</feature>
<organism evidence="6 7">
    <name type="scientific">Coemansia interrupta</name>
    <dbReference type="NCBI Taxonomy" id="1126814"/>
    <lineage>
        <taxon>Eukaryota</taxon>
        <taxon>Fungi</taxon>
        <taxon>Fungi incertae sedis</taxon>
        <taxon>Zoopagomycota</taxon>
        <taxon>Kickxellomycotina</taxon>
        <taxon>Kickxellomycetes</taxon>
        <taxon>Kickxellales</taxon>
        <taxon>Kickxellaceae</taxon>
        <taxon>Coemansia</taxon>
    </lineage>
</organism>
<dbReference type="EMBL" id="JANBUM010000040">
    <property type="protein sequence ID" value="KAJ2786883.1"/>
    <property type="molecule type" value="Genomic_DNA"/>
</dbReference>
<comment type="subcellular location">
    <subcellularLocation>
        <location evidence="1">Membrane</location>
        <topology evidence="1">Multi-pass membrane protein</topology>
    </subcellularLocation>
</comment>
<feature type="transmembrane region" description="Helical" evidence="5">
    <location>
        <begin position="47"/>
        <end position="67"/>
    </location>
</feature>
<feature type="transmembrane region" description="Helical" evidence="5">
    <location>
        <begin position="382"/>
        <end position="401"/>
    </location>
</feature>
<dbReference type="OrthoDB" id="196103at2759"/>
<feature type="transmembrane region" description="Helical" evidence="5">
    <location>
        <begin position="349"/>
        <end position="370"/>
    </location>
</feature>
<feature type="transmembrane region" description="Helical" evidence="5">
    <location>
        <begin position="296"/>
        <end position="316"/>
    </location>
</feature>
<evidence type="ECO:0000256" key="2">
    <source>
        <dbReference type="ARBA" id="ARBA00022692"/>
    </source>
</evidence>
<feature type="transmembrane region" description="Helical" evidence="5">
    <location>
        <begin position="174"/>
        <end position="194"/>
    </location>
</feature>
<proteinExistence type="predicted"/>
<dbReference type="InterPro" id="IPR051617">
    <property type="entry name" value="UNC-93-like_regulator"/>
</dbReference>
<dbReference type="Pfam" id="PF05978">
    <property type="entry name" value="UNC-93"/>
    <property type="match status" value="1"/>
</dbReference>
<feature type="transmembrane region" description="Helical" evidence="5">
    <location>
        <begin position="230"/>
        <end position="247"/>
    </location>
</feature>
<dbReference type="InterPro" id="IPR036259">
    <property type="entry name" value="MFS_trans_sf"/>
</dbReference>
<keyword evidence="4 5" id="KW-0472">Membrane</keyword>
<dbReference type="GO" id="GO:0016020">
    <property type="term" value="C:membrane"/>
    <property type="evidence" value="ECO:0007669"/>
    <property type="project" value="UniProtKB-SubCell"/>
</dbReference>
<dbReference type="PANTHER" id="PTHR23294">
    <property type="entry name" value="ET TRANSLATION PRODUCT-RELATED"/>
    <property type="match status" value="1"/>
</dbReference>
<evidence type="ECO:0008006" key="8">
    <source>
        <dbReference type="Google" id="ProtNLM"/>
    </source>
</evidence>
<dbReference type="Proteomes" id="UP001140172">
    <property type="component" value="Unassembled WGS sequence"/>
</dbReference>
<evidence type="ECO:0000256" key="1">
    <source>
        <dbReference type="ARBA" id="ARBA00004141"/>
    </source>
</evidence>
<dbReference type="SUPFAM" id="SSF103473">
    <property type="entry name" value="MFS general substrate transporter"/>
    <property type="match status" value="1"/>
</dbReference>
<dbReference type="InterPro" id="IPR010291">
    <property type="entry name" value="Ion_channel_UNC-93"/>
</dbReference>
<reference evidence="6" key="1">
    <citation type="submission" date="2022-07" db="EMBL/GenBank/DDBJ databases">
        <title>Phylogenomic reconstructions and comparative analyses of Kickxellomycotina fungi.</title>
        <authorList>
            <person name="Reynolds N.K."/>
            <person name="Stajich J.E."/>
            <person name="Barry K."/>
            <person name="Grigoriev I.V."/>
            <person name="Crous P."/>
            <person name="Smith M.E."/>
        </authorList>
    </citation>
    <scope>NUCLEOTIDE SEQUENCE</scope>
    <source>
        <strain evidence="6">BCRC 34489</strain>
    </source>
</reference>
<feature type="transmembrane region" description="Helical" evidence="5">
    <location>
        <begin position="413"/>
        <end position="433"/>
    </location>
</feature>
<accession>A0A9W8HIJ1</accession>
<dbReference type="PANTHER" id="PTHR23294:SF59">
    <property type="entry name" value="UNC93-LIKE PROTEIN C922.05C"/>
    <property type="match status" value="1"/>
</dbReference>
<dbReference type="AlphaFoldDB" id="A0A9W8HIJ1"/>
<evidence type="ECO:0000256" key="3">
    <source>
        <dbReference type="ARBA" id="ARBA00022989"/>
    </source>
</evidence>
<gene>
    <name evidence="6" type="ORF">GGI15_001152</name>
</gene>
<keyword evidence="3 5" id="KW-1133">Transmembrane helix</keyword>
<protein>
    <recommendedName>
        <fullName evidence="8">MFS general substrate transporter</fullName>
    </recommendedName>
</protein>
<evidence type="ECO:0000313" key="7">
    <source>
        <dbReference type="Proteomes" id="UP001140172"/>
    </source>
</evidence>
<evidence type="ECO:0000256" key="4">
    <source>
        <dbReference type="ARBA" id="ARBA00023136"/>
    </source>
</evidence>
<keyword evidence="7" id="KW-1185">Reference proteome</keyword>
<feature type="transmembrane region" description="Helical" evidence="5">
    <location>
        <begin position="136"/>
        <end position="154"/>
    </location>
</feature>
<dbReference type="Gene3D" id="1.20.1250.20">
    <property type="entry name" value="MFS general substrate transporter like domains"/>
    <property type="match status" value="1"/>
</dbReference>
<feature type="transmembrane region" description="Helical" evidence="5">
    <location>
        <begin position="267"/>
        <end position="284"/>
    </location>
</feature>